<dbReference type="GO" id="GO:0016020">
    <property type="term" value="C:membrane"/>
    <property type="evidence" value="ECO:0007669"/>
    <property type="project" value="GOC"/>
</dbReference>
<protein>
    <recommendedName>
        <fullName evidence="8">Digeranylgeranylglycerophospholipid reductase catalytic domain-containing protein</fullName>
    </recommendedName>
</protein>
<accession>A0A644UU49</accession>
<keyword evidence="6" id="KW-0594">Phospholipid biosynthesis</keyword>
<comment type="caution">
    <text evidence="9">The sequence shown here is derived from an EMBL/GenBank/DDBJ whole genome shotgun (WGS) entry which is preliminary data.</text>
</comment>
<dbReference type="Pfam" id="PF12831">
    <property type="entry name" value="FAD_oxidored"/>
    <property type="match status" value="1"/>
</dbReference>
<dbReference type="Pfam" id="PF22578">
    <property type="entry name" value="GGR_cat"/>
    <property type="match status" value="1"/>
</dbReference>
<keyword evidence="4" id="KW-0560">Oxidoreductase</keyword>
<dbReference type="SUPFAM" id="SSF51905">
    <property type="entry name" value="FAD/NAD(P)-binding domain"/>
    <property type="match status" value="1"/>
</dbReference>
<dbReference type="InterPro" id="IPR036188">
    <property type="entry name" value="FAD/NAD-bd_sf"/>
</dbReference>
<dbReference type="InterPro" id="IPR054715">
    <property type="entry name" value="GGR_cat"/>
</dbReference>
<dbReference type="InterPro" id="IPR011777">
    <property type="entry name" value="Geranylgeranyl_Rdtase_fam"/>
</dbReference>
<dbReference type="AlphaFoldDB" id="A0A644UU49"/>
<dbReference type="PRINTS" id="PR00420">
    <property type="entry name" value="RNGMNOXGNASE"/>
</dbReference>
<dbReference type="Gene3D" id="3.30.9.10">
    <property type="entry name" value="D-Amino Acid Oxidase, subunit A, domain 2"/>
    <property type="match status" value="1"/>
</dbReference>
<evidence type="ECO:0000256" key="2">
    <source>
        <dbReference type="ARBA" id="ARBA00022630"/>
    </source>
</evidence>
<keyword evidence="5" id="KW-0443">Lipid metabolism</keyword>
<dbReference type="Gene3D" id="3.50.50.60">
    <property type="entry name" value="FAD/NAD(P)-binding domain"/>
    <property type="match status" value="1"/>
</dbReference>
<proteinExistence type="inferred from homology"/>
<evidence type="ECO:0000256" key="7">
    <source>
        <dbReference type="ARBA" id="ARBA00023264"/>
    </source>
</evidence>
<name>A0A644UU49_9ZZZZ</name>
<sequence length="397" mass="42471">MKEAYDVLVVGGGPGGALAAKAAAEQGLSVLLVEKRPAIGAPVRCAEGIGKEALAEFIDPDPKWIAADLDKAVLIGPDGTKFTIGGEHAGGKVGYVLDRKVFDRELIWQAAEAGAEIQVHARASAPIMIDGKVSGAVIHQHGKTYEVRAKVVIAADGVESKFAKWAGINTTVPLAELETCAQYIVNDIDIDERANLFYFSYTDAPWGYIWVFPKGHRCANVGIGIAGTKSGEGHRAKDYLDRFIAREFPNGKITELIVGGVSVCKPLECTVADNLIIVGDAARLSDPITGGGIYNAMYTGKLAGDVAAAALKKGDTSKKALMVYDETWRNGHLGHALARNYAVKEAFIKMDDAKFNSIVHSMTDLSLDEITVKSLVIAIFKANPWLALELPRLLLTL</sequence>
<dbReference type="GO" id="GO:0016628">
    <property type="term" value="F:oxidoreductase activity, acting on the CH-CH group of donors, NAD or NADP as acceptor"/>
    <property type="evidence" value="ECO:0007669"/>
    <property type="project" value="InterPro"/>
</dbReference>
<dbReference type="PANTHER" id="PTHR42685:SF18">
    <property type="entry name" value="DIGERANYLGERANYLGLYCEROPHOSPHOLIPID REDUCTASE"/>
    <property type="match status" value="1"/>
</dbReference>
<evidence type="ECO:0000256" key="5">
    <source>
        <dbReference type="ARBA" id="ARBA00023098"/>
    </source>
</evidence>
<keyword evidence="3" id="KW-0274">FAD</keyword>
<dbReference type="GO" id="GO:0045550">
    <property type="term" value="F:geranylgeranyl reductase activity"/>
    <property type="evidence" value="ECO:0007669"/>
    <property type="project" value="InterPro"/>
</dbReference>
<evidence type="ECO:0000313" key="9">
    <source>
        <dbReference type="EMBL" id="MPL82589.1"/>
    </source>
</evidence>
<evidence type="ECO:0000256" key="1">
    <source>
        <dbReference type="ARBA" id="ARBA00022516"/>
    </source>
</evidence>
<keyword evidence="7" id="KW-1208">Phospholipid metabolism</keyword>
<feature type="domain" description="Digeranylgeranylglycerophospholipid reductase catalytic" evidence="8">
    <location>
        <begin position="177"/>
        <end position="261"/>
    </location>
</feature>
<evidence type="ECO:0000256" key="6">
    <source>
        <dbReference type="ARBA" id="ARBA00023209"/>
    </source>
</evidence>
<evidence type="ECO:0000259" key="8">
    <source>
        <dbReference type="Pfam" id="PF22578"/>
    </source>
</evidence>
<dbReference type="EMBL" id="VSSQ01000165">
    <property type="protein sequence ID" value="MPL82589.1"/>
    <property type="molecule type" value="Genomic_DNA"/>
</dbReference>
<dbReference type="PANTHER" id="PTHR42685">
    <property type="entry name" value="GERANYLGERANYL DIPHOSPHATE REDUCTASE"/>
    <property type="match status" value="1"/>
</dbReference>
<dbReference type="GO" id="GO:0046467">
    <property type="term" value="P:membrane lipid biosynthetic process"/>
    <property type="evidence" value="ECO:0007669"/>
    <property type="project" value="InterPro"/>
</dbReference>
<dbReference type="HAMAP" id="MF_01287">
    <property type="entry name" value="DGGGPL_reductase"/>
    <property type="match status" value="1"/>
</dbReference>
<gene>
    <name evidence="9" type="ORF">SDC9_28534</name>
</gene>
<reference evidence="9" key="1">
    <citation type="submission" date="2019-08" db="EMBL/GenBank/DDBJ databases">
        <authorList>
            <person name="Kucharzyk K."/>
            <person name="Murdoch R.W."/>
            <person name="Higgins S."/>
            <person name="Loffler F."/>
        </authorList>
    </citation>
    <scope>NUCLEOTIDE SEQUENCE</scope>
</reference>
<evidence type="ECO:0000256" key="4">
    <source>
        <dbReference type="ARBA" id="ARBA00023002"/>
    </source>
</evidence>
<evidence type="ECO:0000256" key="3">
    <source>
        <dbReference type="ARBA" id="ARBA00022827"/>
    </source>
</evidence>
<dbReference type="GO" id="GO:0008654">
    <property type="term" value="P:phospholipid biosynthetic process"/>
    <property type="evidence" value="ECO:0007669"/>
    <property type="project" value="UniProtKB-KW"/>
</dbReference>
<dbReference type="NCBIfam" id="TIGR02032">
    <property type="entry name" value="GG-red-SF"/>
    <property type="match status" value="1"/>
</dbReference>
<keyword evidence="2" id="KW-0285">Flavoprotein</keyword>
<keyword evidence="1" id="KW-0444">Lipid biosynthesis</keyword>
<dbReference type="InterPro" id="IPR050407">
    <property type="entry name" value="Geranylgeranyl_reductase"/>
</dbReference>
<dbReference type="InterPro" id="IPR023590">
    <property type="entry name" value="DGGGPL_reductase"/>
</dbReference>
<organism evidence="9">
    <name type="scientific">bioreactor metagenome</name>
    <dbReference type="NCBI Taxonomy" id="1076179"/>
    <lineage>
        <taxon>unclassified sequences</taxon>
        <taxon>metagenomes</taxon>
        <taxon>ecological metagenomes</taxon>
    </lineage>
</organism>